<dbReference type="EMBL" id="JBBHJY010000015">
    <property type="protein sequence ID" value="MEJ6012174.1"/>
    <property type="molecule type" value="Genomic_DNA"/>
</dbReference>
<dbReference type="Proteomes" id="UP001379235">
    <property type="component" value="Unassembled WGS sequence"/>
</dbReference>
<accession>A0ABU8SFB4</accession>
<sequence length="152" mass="16415">MLLAEFGLGAHKVKAPEIDADRLAVSIANAGTDLEGPQTILNRLSGHVWINLALTHPGILRRIEIVSKMRDQLALVKEHAPPIVSIKPDLPTIAADFLIKDPTIKISILAIPILAIQSVDAPWMLAIKETQPTNLATNRTIPSFEAGSVAIR</sequence>
<keyword evidence="2" id="KW-1185">Reference proteome</keyword>
<proteinExistence type="predicted"/>
<protein>
    <submittedName>
        <fullName evidence="1">Uncharacterized protein</fullName>
    </submittedName>
</protein>
<evidence type="ECO:0000313" key="1">
    <source>
        <dbReference type="EMBL" id="MEJ6012174.1"/>
    </source>
</evidence>
<reference evidence="1 2" key="1">
    <citation type="submission" date="2024-03" db="EMBL/GenBank/DDBJ databases">
        <authorList>
            <person name="Jo J.-H."/>
        </authorList>
    </citation>
    <scope>NUCLEOTIDE SEQUENCE [LARGE SCALE GENOMIC DNA]</scope>
    <source>
        <strain evidence="1 2">AS3R-12</strain>
    </source>
</reference>
<gene>
    <name evidence="1" type="ORF">WG900_19915</name>
</gene>
<comment type="caution">
    <text evidence="1">The sequence shown here is derived from an EMBL/GenBank/DDBJ whole genome shotgun (WGS) entry which is preliminary data.</text>
</comment>
<dbReference type="RefSeq" id="WP_339970098.1">
    <property type="nucleotide sequence ID" value="NZ_JBBHJY010000015.1"/>
</dbReference>
<name>A0ABU8SFB4_9SPHN</name>
<organism evidence="1 2">
    <name type="scientific">Novosphingobium aquae</name>
    <dbReference type="NCBI Taxonomy" id="3133435"/>
    <lineage>
        <taxon>Bacteria</taxon>
        <taxon>Pseudomonadati</taxon>
        <taxon>Pseudomonadota</taxon>
        <taxon>Alphaproteobacteria</taxon>
        <taxon>Sphingomonadales</taxon>
        <taxon>Sphingomonadaceae</taxon>
        <taxon>Novosphingobium</taxon>
    </lineage>
</organism>
<evidence type="ECO:0000313" key="2">
    <source>
        <dbReference type="Proteomes" id="UP001379235"/>
    </source>
</evidence>